<keyword evidence="2" id="KW-0472">Membrane</keyword>
<dbReference type="InterPro" id="IPR025495">
    <property type="entry name" value="DUF4386"/>
</dbReference>
<dbReference type="OrthoDB" id="1160166at2"/>
<evidence type="ECO:0008006" key="5">
    <source>
        <dbReference type="Google" id="ProtNLM"/>
    </source>
</evidence>
<feature type="transmembrane region" description="Helical" evidence="2">
    <location>
        <begin position="12"/>
        <end position="33"/>
    </location>
</feature>
<feature type="region of interest" description="Disordered" evidence="1">
    <location>
        <begin position="172"/>
        <end position="191"/>
    </location>
</feature>
<accession>A0A2Z3GEV1</accession>
<feature type="transmembrane region" description="Helical" evidence="2">
    <location>
        <begin position="66"/>
        <end position="87"/>
    </location>
</feature>
<evidence type="ECO:0000313" key="3">
    <source>
        <dbReference type="EMBL" id="AWM32053.1"/>
    </source>
</evidence>
<evidence type="ECO:0000256" key="1">
    <source>
        <dbReference type="SAM" id="MobiDB-lite"/>
    </source>
</evidence>
<sequence length="191" mass="20510">MMLTRSLPTTARLAGGCYLLTIVTGMVGALLAAPRASTLATLLSFGFYLGVTLFMYRLLVAVNPLVCRLAAGLSLAGCLLGILDALGRSPVDVNYLVFFGGYCLLLSYLIWRSQLLPAWLGGLLAFSGLGWLTFFSPWLVHHVAPYPMVSGLVGEGALTLWLLVGRLSPVRPPQPVAVSETNRRNTKQATL</sequence>
<evidence type="ECO:0000256" key="2">
    <source>
        <dbReference type="SAM" id="Phobius"/>
    </source>
</evidence>
<proteinExistence type="predicted"/>
<protein>
    <recommendedName>
        <fullName evidence="5">DUF4386 domain-containing protein</fullName>
    </recommendedName>
</protein>
<dbReference type="EMBL" id="CP029145">
    <property type="protein sequence ID" value="AWM32053.1"/>
    <property type="molecule type" value="Genomic_DNA"/>
</dbReference>
<gene>
    <name evidence="3" type="ORF">DDQ68_04135</name>
</gene>
<keyword evidence="4" id="KW-1185">Reference proteome</keyword>
<dbReference type="RefSeq" id="WP_109655105.1">
    <property type="nucleotide sequence ID" value="NZ_CP029145.1"/>
</dbReference>
<keyword evidence="2" id="KW-1133">Transmembrane helix</keyword>
<reference evidence="4" key="1">
    <citation type="submission" date="2018-04" db="EMBL/GenBank/DDBJ databases">
        <title>Complete genome of Antarctic heterotrophic bacterium Hymenobacter nivis.</title>
        <authorList>
            <person name="Terashima M."/>
        </authorList>
    </citation>
    <scope>NUCLEOTIDE SEQUENCE [LARGE SCALE GENOMIC DNA]</scope>
    <source>
        <strain evidence="4">NBRC 111535</strain>
    </source>
</reference>
<feature type="transmembrane region" description="Helical" evidence="2">
    <location>
        <begin position="118"/>
        <end position="140"/>
    </location>
</feature>
<keyword evidence="2" id="KW-0812">Transmembrane</keyword>
<dbReference type="Pfam" id="PF14329">
    <property type="entry name" value="DUF4386"/>
    <property type="match status" value="1"/>
</dbReference>
<evidence type="ECO:0000313" key="4">
    <source>
        <dbReference type="Proteomes" id="UP000245999"/>
    </source>
</evidence>
<organism evidence="3 4">
    <name type="scientific">Hymenobacter nivis</name>
    <dbReference type="NCBI Taxonomy" id="1850093"/>
    <lineage>
        <taxon>Bacteria</taxon>
        <taxon>Pseudomonadati</taxon>
        <taxon>Bacteroidota</taxon>
        <taxon>Cytophagia</taxon>
        <taxon>Cytophagales</taxon>
        <taxon>Hymenobacteraceae</taxon>
        <taxon>Hymenobacter</taxon>
    </lineage>
</organism>
<dbReference type="AlphaFoldDB" id="A0A2Z3GEV1"/>
<dbReference type="KEGG" id="hnv:DDQ68_04135"/>
<dbReference type="Proteomes" id="UP000245999">
    <property type="component" value="Chromosome"/>
</dbReference>
<name>A0A2Z3GEV1_9BACT</name>
<feature type="transmembrane region" description="Helical" evidence="2">
    <location>
        <begin position="39"/>
        <end position="59"/>
    </location>
</feature>
<feature type="transmembrane region" description="Helical" evidence="2">
    <location>
        <begin position="93"/>
        <end position="111"/>
    </location>
</feature>